<dbReference type="RefSeq" id="WP_035810015.1">
    <property type="nucleotide sequence ID" value="NZ_CCSE01000001.1"/>
</dbReference>
<dbReference type="PROSITE" id="PS50893">
    <property type="entry name" value="ABC_TRANSPORTER_2"/>
    <property type="match status" value="2"/>
</dbReference>
<dbReference type="InterPro" id="IPR015856">
    <property type="entry name" value="ABC_transpr_CbiO/EcfA_su"/>
</dbReference>
<dbReference type="STRING" id="1461582.BN1048_01556"/>
<evidence type="ECO:0000256" key="7">
    <source>
        <dbReference type="ARBA" id="ARBA00022967"/>
    </source>
</evidence>
<keyword evidence="11" id="KW-1185">Reference proteome</keyword>
<evidence type="ECO:0000256" key="8">
    <source>
        <dbReference type="ARBA" id="ARBA00023136"/>
    </source>
</evidence>
<evidence type="ECO:0000313" key="11">
    <source>
        <dbReference type="Proteomes" id="UP000044136"/>
    </source>
</evidence>
<accession>A0A078M319</accession>
<dbReference type="GO" id="GO:0016887">
    <property type="term" value="F:ATP hydrolysis activity"/>
    <property type="evidence" value="ECO:0007669"/>
    <property type="project" value="InterPro"/>
</dbReference>
<dbReference type="GO" id="GO:0005524">
    <property type="term" value="F:ATP binding"/>
    <property type="evidence" value="ECO:0007669"/>
    <property type="project" value="UniProtKB-KW"/>
</dbReference>
<dbReference type="PANTHER" id="PTHR43553:SF27">
    <property type="entry name" value="ENERGY-COUPLING FACTOR TRANSPORTER ATP-BINDING PROTEIN ECFA2"/>
    <property type="match status" value="1"/>
</dbReference>
<dbReference type="GO" id="GO:0042626">
    <property type="term" value="F:ATPase-coupled transmembrane transporter activity"/>
    <property type="evidence" value="ECO:0007669"/>
    <property type="project" value="TreeGrafter"/>
</dbReference>
<evidence type="ECO:0000256" key="3">
    <source>
        <dbReference type="ARBA" id="ARBA00022448"/>
    </source>
</evidence>
<keyword evidence="5" id="KW-0547">Nucleotide-binding</keyword>
<dbReference type="Gene3D" id="3.40.50.300">
    <property type="entry name" value="P-loop containing nucleotide triphosphate hydrolases"/>
    <property type="match status" value="2"/>
</dbReference>
<evidence type="ECO:0000259" key="9">
    <source>
        <dbReference type="PROSITE" id="PS50893"/>
    </source>
</evidence>
<dbReference type="OrthoDB" id="501320at2"/>
<feature type="domain" description="ABC transporter" evidence="9">
    <location>
        <begin position="6"/>
        <end position="231"/>
    </location>
</feature>
<keyword evidence="4" id="KW-1003">Cell membrane</keyword>
<proteinExistence type="inferred from homology"/>
<keyword evidence="6 10" id="KW-0067">ATP-binding</keyword>
<dbReference type="CDD" id="cd03225">
    <property type="entry name" value="ABC_cobalt_CbiO_domain1"/>
    <property type="match status" value="2"/>
</dbReference>
<keyword evidence="3" id="KW-0813">Transport</keyword>
<keyword evidence="8" id="KW-0472">Membrane</keyword>
<evidence type="ECO:0000256" key="1">
    <source>
        <dbReference type="ARBA" id="ARBA00004202"/>
    </source>
</evidence>
<dbReference type="AlphaFoldDB" id="A0A078M319"/>
<evidence type="ECO:0000313" key="10">
    <source>
        <dbReference type="EMBL" id="CEA01973.1"/>
    </source>
</evidence>
<dbReference type="Pfam" id="PF00005">
    <property type="entry name" value="ABC_tran"/>
    <property type="match status" value="2"/>
</dbReference>
<dbReference type="InterPro" id="IPR050095">
    <property type="entry name" value="ECF_ABC_transporter_ATP-bd"/>
</dbReference>
<comment type="similarity">
    <text evidence="2">Belongs to the ABC transporter superfamily.</text>
</comment>
<organism evidence="10 11">
    <name type="scientific">Jeotgalicoccus saudimassiliensis</name>
    <dbReference type="NCBI Taxonomy" id="1461582"/>
    <lineage>
        <taxon>Bacteria</taxon>
        <taxon>Bacillati</taxon>
        <taxon>Bacillota</taxon>
        <taxon>Bacilli</taxon>
        <taxon>Bacillales</taxon>
        <taxon>Staphylococcaceae</taxon>
        <taxon>Jeotgalicoccus</taxon>
    </lineage>
</organism>
<dbReference type="Proteomes" id="UP000044136">
    <property type="component" value="Unassembled WGS sequence"/>
</dbReference>
<gene>
    <name evidence="10" type="primary">ykoD</name>
    <name evidence="10" type="ORF">BN1048_01556</name>
</gene>
<sequence length="468" mass="52906">MSGVNIEKLNLKFPEAPAKLFNDLNIYIESGEKVLLLGPSGSGKSTLLNVMGGLIPNVIHTPMKAEILDIPDDNAYVFQDPDSQFTMPTVAEELAFILENRSIPKENMEPMMLDALKQTRLDVPLDLNINNLSGGMKQKLSIASALLQNPDTLFLDEPTSMLDDESAASLWNVIEQIWEKRTVVIVEHRVDYIWDKVDRVILMNGAAQIIHEGIPNDVLRHHKDLLNEYGVWHPESWQKAPVYAPLSPQDEVLLKLKDLHLERRGMEILHVDHLSVGKGEWITLEGKNGTGKSSLLLAIMKLIPADGSIYYRGKIIKKTKHIAGNVYPVFQNPELQFITHKVFDEIFINMESRFEYTEAVRRTEVILNQFGLNNIAHLHPLEISTGQKRRLSVATALGAVPDVLLLDEPTFGLDQKSAFRMLSMFHEMTAAGTTIIMITHDENIKERYPLRRLIIENGTLHEKRTNHA</sequence>
<evidence type="ECO:0000256" key="2">
    <source>
        <dbReference type="ARBA" id="ARBA00005417"/>
    </source>
</evidence>
<name>A0A078M319_9STAP</name>
<dbReference type="EMBL" id="CCSE01000001">
    <property type="protein sequence ID" value="CEA01973.1"/>
    <property type="molecule type" value="Genomic_DNA"/>
</dbReference>
<keyword evidence="7" id="KW-1278">Translocase</keyword>
<dbReference type="GO" id="GO:0043190">
    <property type="term" value="C:ATP-binding cassette (ABC) transporter complex"/>
    <property type="evidence" value="ECO:0007669"/>
    <property type="project" value="TreeGrafter"/>
</dbReference>
<feature type="domain" description="ABC transporter" evidence="9">
    <location>
        <begin position="254"/>
        <end position="468"/>
    </location>
</feature>
<comment type="subcellular location">
    <subcellularLocation>
        <location evidence="1">Cell membrane</location>
        <topology evidence="1">Peripheral membrane protein</topology>
    </subcellularLocation>
</comment>
<dbReference type="InterPro" id="IPR027417">
    <property type="entry name" value="P-loop_NTPase"/>
</dbReference>
<dbReference type="SMART" id="SM00382">
    <property type="entry name" value="AAA"/>
    <property type="match status" value="2"/>
</dbReference>
<protein>
    <submittedName>
        <fullName evidence="10">Putative HMP/thiamine import ATP-binding protein YkoD</fullName>
    </submittedName>
</protein>
<dbReference type="PROSITE" id="PS00211">
    <property type="entry name" value="ABC_TRANSPORTER_1"/>
    <property type="match status" value="1"/>
</dbReference>
<evidence type="ECO:0000256" key="4">
    <source>
        <dbReference type="ARBA" id="ARBA00022475"/>
    </source>
</evidence>
<dbReference type="SUPFAM" id="SSF52540">
    <property type="entry name" value="P-loop containing nucleoside triphosphate hydrolases"/>
    <property type="match status" value="2"/>
</dbReference>
<reference evidence="10 11" key="1">
    <citation type="submission" date="2014-07" db="EMBL/GenBank/DDBJ databases">
        <authorList>
            <person name="Urmite Genomes Urmite Genomes"/>
        </authorList>
    </citation>
    <scope>NUCLEOTIDE SEQUENCE [LARGE SCALE GENOMIC DNA]</scope>
    <source>
        <strain evidence="10 11">13MG44_air</strain>
    </source>
</reference>
<dbReference type="InterPro" id="IPR003593">
    <property type="entry name" value="AAA+_ATPase"/>
</dbReference>
<evidence type="ECO:0000256" key="5">
    <source>
        <dbReference type="ARBA" id="ARBA00022741"/>
    </source>
</evidence>
<dbReference type="PANTHER" id="PTHR43553">
    <property type="entry name" value="HEAVY METAL TRANSPORTER"/>
    <property type="match status" value="1"/>
</dbReference>
<dbReference type="InterPro" id="IPR003439">
    <property type="entry name" value="ABC_transporter-like_ATP-bd"/>
</dbReference>
<dbReference type="HOGENOM" id="CLU_000604_86_7_9"/>
<dbReference type="InterPro" id="IPR017871">
    <property type="entry name" value="ABC_transporter-like_CS"/>
</dbReference>
<dbReference type="eggNOG" id="COG1122">
    <property type="taxonomic scope" value="Bacteria"/>
</dbReference>
<evidence type="ECO:0000256" key="6">
    <source>
        <dbReference type="ARBA" id="ARBA00022840"/>
    </source>
</evidence>